<accession>A0A646KT92</accession>
<organism evidence="2 3">
    <name type="scientific">Streptomyces jumonjinensis</name>
    <dbReference type="NCBI Taxonomy" id="1945"/>
    <lineage>
        <taxon>Bacteria</taxon>
        <taxon>Bacillati</taxon>
        <taxon>Actinomycetota</taxon>
        <taxon>Actinomycetes</taxon>
        <taxon>Kitasatosporales</taxon>
        <taxon>Streptomycetaceae</taxon>
        <taxon>Streptomyces</taxon>
    </lineage>
</organism>
<gene>
    <name evidence="2" type="primary">fxlA</name>
    <name evidence="2" type="ORF">FF041_34590</name>
</gene>
<keyword evidence="3" id="KW-1185">Reference proteome</keyword>
<protein>
    <submittedName>
        <fullName evidence="2">FxLD family lantipeptide</fullName>
    </submittedName>
</protein>
<comment type="caution">
    <text evidence="2">The sequence shown here is derived from an EMBL/GenBank/DDBJ whole genome shotgun (WGS) entry which is preliminary data.</text>
</comment>
<feature type="region of interest" description="Disordered" evidence="1">
    <location>
        <begin position="1"/>
        <end position="20"/>
    </location>
</feature>
<dbReference type="RefSeq" id="WP_153526320.1">
    <property type="nucleotide sequence ID" value="NZ_JBEPDZ010000002.1"/>
</dbReference>
<evidence type="ECO:0000313" key="2">
    <source>
        <dbReference type="EMBL" id="MQT05081.1"/>
    </source>
</evidence>
<dbReference type="Proteomes" id="UP000419138">
    <property type="component" value="Unassembled WGS sequence"/>
</dbReference>
<dbReference type="InterPro" id="IPR027575">
    <property type="entry name" value="LD_lanti_pre"/>
</dbReference>
<dbReference type="EMBL" id="VCLA01000197">
    <property type="protein sequence ID" value="MQT05081.1"/>
    <property type="molecule type" value="Genomic_DNA"/>
</dbReference>
<dbReference type="OrthoDB" id="3215713at2"/>
<dbReference type="NCBIfam" id="TIGR04363">
    <property type="entry name" value="LD_lanti_pre"/>
    <property type="match status" value="1"/>
</dbReference>
<evidence type="ECO:0000313" key="3">
    <source>
        <dbReference type="Proteomes" id="UP000419138"/>
    </source>
</evidence>
<evidence type="ECO:0000256" key="1">
    <source>
        <dbReference type="SAM" id="MobiDB-lite"/>
    </source>
</evidence>
<reference evidence="2 3" key="1">
    <citation type="submission" date="2019-05" db="EMBL/GenBank/DDBJ databases">
        <title>Comparative genomics and metabolomics analyses of clavulanic acid producing Streptomyces species provides insight into specialized metabolism and evolution of beta-lactam biosynthetic gene clusters.</title>
        <authorList>
            <person name="Moore M.A."/>
            <person name="Cruz-Morales P."/>
            <person name="Barona Gomez F."/>
            <person name="Kapil T."/>
        </authorList>
    </citation>
    <scope>NUCLEOTIDE SEQUENCE [LARGE SCALE GENOMIC DNA]</scope>
    <source>
        <strain evidence="2 3">NRRL 5741</strain>
    </source>
</reference>
<dbReference type="AlphaFoldDB" id="A0A646KT92"/>
<proteinExistence type="predicted"/>
<sequence length="60" mass="6137">MDTTASDIFLDPGPGETSEAPEGFELDITLLELADPAVLVNMTDDGCGTTCAKTTCISAA</sequence>
<name>A0A646KT92_STRJU</name>